<accession>A0A1D8TYS8</accession>
<gene>
    <name evidence="1" type="ORF">BJP34_28230</name>
</gene>
<evidence type="ECO:0000313" key="2">
    <source>
        <dbReference type="Proteomes" id="UP000177870"/>
    </source>
</evidence>
<sequence length="93" mass="10024">MEQASWWNGHLGGTGILPVPFPGGLSPQWEPRKSGLPLGWCVTGRAVPTLALGVEHDGKPALTHPTQVLPFASCLLPMPLRVALYFLLQSIKD</sequence>
<name>A0A1D8TYS8_9CYAN</name>
<reference evidence="2" key="1">
    <citation type="submission" date="2016-10" db="EMBL/GenBank/DDBJ databases">
        <title>Comparative genomics uncovers the prolific and rare metabolic potential of the cyanobacterial genus Moorea.</title>
        <authorList>
            <person name="Leao T."/>
            <person name="Castelao G."/>
            <person name="Korobeynikov A."/>
            <person name="Monroe E.A."/>
            <person name="Podell S."/>
            <person name="Glukhov E."/>
            <person name="Allen E."/>
            <person name="Gerwick W.H."/>
            <person name="Gerwick L."/>
        </authorList>
    </citation>
    <scope>NUCLEOTIDE SEQUENCE [LARGE SCALE GENOMIC DNA]</scope>
    <source>
        <strain evidence="2">PAL-8-15-08-1</strain>
    </source>
</reference>
<proteinExistence type="predicted"/>
<dbReference type="AlphaFoldDB" id="A0A1D8TYS8"/>
<dbReference type="Proteomes" id="UP000177870">
    <property type="component" value="Chromosome"/>
</dbReference>
<organism evidence="1 2">
    <name type="scientific">Moorena producens PAL-8-15-08-1</name>
    <dbReference type="NCBI Taxonomy" id="1458985"/>
    <lineage>
        <taxon>Bacteria</taxon>
        <taxon>Bacillati</taxon>
        <taxon>Cyanobacteriota</taxon>
        <taxon>Cyanophyceae</taxon>
        <taxon>Coleofasciculales</taxon>
        <taxon>Coleofasciculaceae</taxon>
        <taxon>Moorena</taxon>
    </lineage>
</organism>
<dbReference type="EMBL" id="CP017599">
    <property type="protein sequence ID" value="AOX02809.1"/>
    <property type="molecule type" value="Genomic_DNA"/>
</dbReference>
<dbReference type="KEGG" id="mpro:BJP34_28230"/>
<protein>
    <submittedName>
        <fullName evidence="1">Uncharacterized protein</fullName>
    </submittedName>
</protein>
<evidence type="ECO:0000313" key="1">
    <source>
        <dbReference type="EMBL" id="AOX02809.1"/>
    </source>
</evidence>